<evidence type="ECO:0000313" key="1">
    <source>
        <dbReference type="EMBL" id="KAA1102362.1"/>
    </source>
</evidence>
<comment type="caution">
    <text evidence="1">The sequence shown here is derived from an EMBL/GenBank/DDBJ whole genome shotgun (WGS) entry which is preliminary data.</text>
</comment>
<organism evidence="1 2">
    <name type="scientific">Puccinia graminis f. sp. tritici</name>
    <dbReference type="NCBI Taxonomy" id="56615"/>
    <lineage>
        <taxon>Eukaryota</taxon>
        <taxon>Fungi</taxon>
        <taxon>Dikarya</taxon>
        <taxon>Basidiomycota</taxon>
        <taxon>Pucciniomycotina</taxon>
        <taxon>Pucciniomycetes</taxon>
        <taxon>Pucciniales</taxon>
        <taxon>Pucciniaceae</taxon>
        <taxon>Puccinia</taxon>
    </lineage>
</organism>
<gene>
    <name evidence="1" type="ORF">PGTUg99_029910</name>
</gene>
<accession>A0A5B0PNS1</accession>
<dbReference type="EMBL" id="VDEP01000338">
    <property type="protein sequence ID" value="KAA1102362.1"/>
    <property type="molecule type" value="Genomic_DNA"/>
</dbReference>
<reference evidence="1 2" key="1">
    <citation type="submission" date="2019-05" db="EMBL/GenBank/DDBJ databases">
        <title>Emergence of the Ug99 lineage of the wheat stem rust pathogen through somatic hybridization.</title>
        <authorList>
            <person name="Li F."/>
            <person name="Upadhyaya N.M."/>
            <person name="Sperschneider J."/>
            <person name="Matny O."/>
            <person name="Nguyen-Phuc H."/>
            <person name="Mago R."/>
            <person name="Raley C."/>
            <person name="Miller M.E."/>
            <person name="Silverstein K.A.T."/>
            <person name="Henningsen E."/>
            <person name="Hirsch C.D."/>
            <person name="Visser B."/>
            <person name="Pretorius Z.A."/>
            <person name="Steffenson B.J."/>
            <person name="Schwessinger B."/>
            <person name="Dodds P.N."/>
            <person name="Figueroa M."/>
        </authorList>
    </citation>
    <scope>NUCLEOTIDE SEQUENCE [LARGE SCALE GENOMIC DNA]</scope>
    <source>
        <strain evidence="1 2">Ug99</strain>
    </source>
</reference>
<proteinExistence type="predicted"/>
<protein>
    <recommendedName>
        <fullName evidence="3">Transposase</fullName>
    </recommendedName>
</protein>
<dbReference type="AlphaFoldDB" id="A0A5B0PNS1"/>
<evidence type="ECO:0008006" key="3">
    <source>
        <dbReference type="Google" id="ProtNLM"/>
    </source>
</evidence>
<evidence type="ECO:0000313" key="2">
    <source>
        <dbReference type="Proteomes" id="UP000325313"/>
    </source>
</evidence>
<dbReference type="Proteomes" id="UP000325313">
    <property type="component" value="Unassembled WGS sequence"/>
</dbReference>
<sequence>MNPIEKVFSVLKSQLKRAQILSGTDKDTDIVMNFLAHMVTPELMRSLFLGSGYSI</sequence>
<name>A0A5B0PNS1_PUCGR</name>